<accession>A0A3P6SYK2</accession>
<keyword evidence="2" id="KW-1185">Reference proteome</keyword>
<name>A0A3P6SYK2_CYLGO</name>
<evidence type="ECO:0000313" key="1">
    <source>
        <dbReference type="EMBL" id="VDK75193.1"/>
    </source>
</evidence>
<dbReference type="AlphaFoldDB" id="A0A3P6SYK2"/>
<protein>
    <submittedName>
        <fullName evidence="1">Uncharacterized protein</fullName>
    </submittedName>
</protein>
<gene>
    <name evidence="1" type="ORF">CGOC_LOCUS7113</name>
</gene>
<reference evidence="1 2" key="1">
    <citation type="submission" date="2018-11" db="EMBL/GenBank/DDBJ databases">
        <authorList>
            <consortium name="Pathogen Informatics"/>
        </authorList>
    </citation>
    <scope>NUCLEOTIDE SEQUENCE [LARGE SCALE GENOMIC DNA]</scope>
</reference>
<dbReference type="Proteomes" id="UP000271889">
    <property type="component" value="Unassembled WGS sequence"/>
</dbReference>
<sequence>MQSRKESRFCQAVDWSPTVPLLTLADAVNGIIACLPYPTPTGIPYLVYIPIFLCAPHFCHKDKPMSTNRCSCSCQPPDRYH</sequence>
<dbReference type="EMBL" id="UYRV01024274">
    <property type="protein sequence ID" value="VDK75193.1"/>
    <property type="molecule type" value="Genomic_DNA"/>
</dbReference>
<evidence type="ECO:0000313" key="2">
    <source>
        <dbReference type="Proteomes" id="UP000271889"/>
    </source>
</evidence>
<organism evidence="1 2">
    <name type="scientific">Cylicostephanus goldi</name>
    <name type="common">Nematode worm</name>
    <dbReference type="NCBI Taxonomy" id="71465"/>
    <lineage>
        <taxon>Eukaryota</taxon>
        <taxon>Metazoa</taxon>
        <taxon>Ecdysozoa</taxon>
        <taxon>Nematoda</taxon>
        <taxon>Chromadorea</taxon>
        <taxon>Rhabditida</taxon>
        <taxon>Rhabditina</taxon>
        <taxon>Rhabditomorpha</taxon>
        <taxon>Strongyloidea</taxon>
        <taxon>Strongylidae</taxon>
        <taxon>Cylicostephanus</taxon>
    </lineage>
</organism>
<proteinExistence type="predicted"/>